<feature type="transmembrane region" description="Helical" evidence="9">
    <location>
        <begin position="90"/>
        <end position="112"/>
    </location>
</feature>
<feature type="transmembrane region" description="Helical" evidence="9">
    <location>
        <begin position="64"/>
        <end position="84"/>
    </location>
</feature>
<evidence type="ECO:0000256" key="9">
    <source>
        <dbReference type="SAM" id="Phobius"/>
    </source>
</evidence>
<keyword evidence="2" id="KW-0813">Transport</keyword>
<keyword evidence="7 9" id="KW-0472">Membrane</keyword>
<feature type="transmembrane region" description="Helical" evidence="9">
    <location>
        <begin position="167"/>
        <end position="190"/>
    </location>
</feature>
<evidence type="ECO:0000256" key="8">
    <source>
        <dbReference type="ARBA" id="ARBA00037998"/>
    </source>
</evidence>
<dbReference type="EMBL" id="QPJC01000002">
    <property type="protein sequence ID" value="RCW45714.1"/>
    <property type="molecule type" value="Genomic_DNA"/>
</dbReference>
<dbReference type="CDD" id="cd06582">
    <property type="entry name" value="TM_PBP1_LivH_like"/>
    <property type="match status" value="1"/>
</dbReference>
<keyword evidence="11" id="KW-1185">Reference proteome</keyword>
<feature type="transmembrane region" description="Helical" evidence="9">
    <location>
        <begin position="295"/>
        <end position="314"/>
    </location>
</feature>
<comment type="caution">
    <text evidence="10">The sequence shown here is derived from an EMBL/GenBank/DDBJ whole genome shotgun (WGS) entry which is preliminary data.</text>
</comment>
<dbReference type="InterPro" id="IPR001851">
    <property type="entry name" value="ABC_transp_permease"/>
</dbReference>
<feature type="transmembrane region" description="Helical" evidence="9">
    <location>
        <begin position="124"/>
        <end position="147"/>
    </location>
</feature>
<keyword evidence="4 9" id="KW-0812">Transmembrane</keyword>
<dbReference type="AlphaFoldDB" id="A0A368VUF5"/>
<dbReference type="Proteomes" id="UP000253495">
    <property type="component" value="Unassembled WGS sequence"/>
</dbReference>
<evidence type="ECO:0000256" key="6">
    <source>
        <dbReference type="ARBA" id="ARBA00022989"/>
    </source>
</evidence>
<evidence type="ECO:0000256" key="2">
    <source>
        <dbReference type="ARBA" id="ARBA00022448"/>
    </source>
</evidence>
<proteinExistence type="inferred from homology"/>
<dbReference type="GO" id="GO:0006865">
    <property type="term" value="P:amino acid transport"/>
    <property type="evidence" value="ECO:0007669"/>
    <property type="project" value="UniProtKB-KW"/>
</dbReference>
<name>A0A368VUF5_9ACTN</name>
<keyword evidence="6 9" id="KW-1133">Transmembrane helix</keyword>
<dbReference type="PANTHER" id="PTHR11795:SF451">
    <property type="entry name" value="ABC TRANSPORTER PERMEASE PROTEIN"/>
    <property type="match status" value="1"/>
</dbReference>
<dbReference type="GO" id="GO:0005886">
    <property type="term" value="C:plasma membrane"/>
    <property type="evidence" value="ECO:0007669"/>
    <property type="project" value="UniProtKB-SubCell"/>
</dbReference>
<keyword evidence="3" id="KW-1003">Cell membrane</keyword>
<reference evidence="10 11" key="1">
    <citation type="submission" date="2018-07" db="EMBL/GenBank/DDBJ databases">
        <title>Genomic Encyclopedia of Type Strains, Phase III (KMG-III): the genomes of soil and plant-associated and newly described type strains.</title>
        <authorList>
            <person name="Whitman W."/>
        </authorList>
    </citation>
    <scope>NUCLEOTIDE SEQUENCE [LARGE SCALE GENOMIC DNA]</scope>
    <source>
        <strain evidence="10 11">CECT 8575</strain>
    </source>
</reference>
<feature type="transmembrane region" description="Helical" evidence="9">
    <location>
        <begin position="37"/>
        <end position="57"/>
    </location>
</feature>
<dbReference type="Pfam" id="PF02653">
    <property type="entry name" value="BPD_transp_2"/>
    <property type="match status" value="1"/>
</dbReference>
<evidence type="ECO:0000256" key="7">
    <source>
        <dbReference type="ARBA" id="ARBA00023136"/>
    </source>
</evidence>
<accession>A0A368VUF5</accession>
<comment type="similarity">
    <text evidence="8">Belongs to the binding-protein-dependent transport system permease family. LivHM subfamily.</text>
</comment>
<evidence type="ECO:0000256" key="1">
    <source>
        <dbReference type="ARBA" id="ARBA00004651"/>
    </source>
</evidence>
<protein>
    <submittedName>
        <fullName evidence="10">Branched-chain amino acid transport system permease protein</fullName>
    </submittedName>
</protein>
<dbReference type="InterPro" id="IPR052157">
    <property type="entry name" value="BCAA_transport_permease"/>
</dbReference>
<dbReference type="GO" id="GO:0022857">
    <property type="term" value="F:transmembrane transporter activity"/>
    <property type="evidence" value="ECO:0007669"/>
    <property type="project" value="InterPro"/>
</dbReference>
<evidence type="ECO:0000313" key="11">
    <source>
        <dbReference type="Proteomes" id="UP000253495"/>
    </source>
</evidence>
<evidence type="ECO:0000313" key="10">
    <source>
        <dbReference type="EMBL" id="RCW45714.1"/>
    </source>
</evidence>
<evidence type="ECO:0000256" key="5">
    <source>
        <dbReference type="ARBA" id="ARBA00022970"/>
    </source>
</evidence>
<comment type="subcellular location">
    <subcellularLocation>
        <location evidence="1">Cell membrane</location>
        <topology evidence="1">Multi-pass membrane protein</topology>
    </subcellularLocation>
</comment>
<evidence type="ECO:0000256" key="4">
    <source>
        <dbReference type="ARBA" id="ARBA00022692"/>
    </source>
</evidence>
<evidence type="ECO:0000256" key="3">
    <source>
        <dbReference type="ARBA" id="ARBA00022475"/>
    </source>
</evidence>
<sequence>MVAPTAVPRGAATTMSEPLIEGIAGRNRRTMQQFLNVALNGLSQGAIYAAFALALVLIWRSTRIINFAQGSMGMFTTYIALALIESGRSYWVGFAVALLAGLLLGALVERLVIRRVEGGPELNAVIVTLGLFVALQALAAILFGATYRSFPAPFGLHGFDVGGVNIALTPFNLFAIGAVVVVMLALVALFRFTDVGLRMRASAFNQEVSRLLGVPVGRMLTLGWALAAMVGSLSGLLIAGGSLVFPAYMDAVIVYGFVAAVLGGLDSPVGAVVGGLVMGMTLSVVSGYLGSELVALAALAILVTVLLVRPRGLFSRTAVRQV</sequence>
<organism evidence="10 11">
    <name type="scientific">Halopolyspora algeriensis</name>
    <dbReference type="NCBI Taxonomy" id="1500506"/>
    <lineage>
        <taxon>Bacteria</taxon>
        <taxon>Bacillati</taxon>
        <taxon>Actinomycetota</taxon>
        <taxon>Actinomycetes</taxon>
        <taxon>Actinomycetes incertae sedis</taxon>
        <taxon>Halopolyspora</taxon>
    </lineage>
</organism>
<keyword evidence="5" id="KW-0029">Amino-acid transport</keyword>
<gene>
    <name evidence="10" type="ORF">DFQ14_10215</name>
</gene>
<dbReference type="PANTHER" id="PTHR11795">
    <property type="entry name" value="BRANCHED-CHAIN AMINO ACID TRANSPORT SYSTEM PERMEASE PROTEIN LIVH"/>
    <property type="match status" value="1"/>
</dbReference>